<dbReference type="CDD" id="cd00109">
    <property type="entry name" value="Kunitz-type"/>
    <property type="match status" value="1"/>
</dbReference>
<accession>A0A0C2C9D3</accession>
<dbReference type="OrthoDB" id="5828391at2759"/>
<dbReference type="GO" id="GO:0004867">
    <property type="term" value="F:serine-type endopeptidase inhibitor activity"/>
    <property type="evidence" value="ECO:0007669"/>
    <property type="project" value="InterPro"/>
</dbReference>
<dbReference type="SUPFAM" id="SSF57362">
    <property type="entry name" value="BPTI-like"/>
    <property type="match status" value="1"/>
</dbReference>
<dbReference type="SMART" id="SM00131">
    <property type="entry name" value="KU"/>
    <property type="match status" value="1"/>
</dbReference>
<dbReference type="PROSITE" id="PS50279">
    <property type="entry name" value="BPTI_KUNITZ_2"/>
    <property type="match status" value="1"/>
</dbReference>
<dbReference type="InterPro" id="IPR020901">
    <property type="entry name" value="Prtase_inh_Kunz-CS"/>
</dbReference>
<sequence>MAAKGIRTVSSHLKFASKPAKAWKVVVQPELFLLVCFEKSVIPAEPRCPHGSALRTKDGRLHRCGSDSLGTECPINYDCVHDGKSSGCCPTSEFICFLPRNTGRSCKQTPTLRWYFDGISNSCRSFLFHGCNGNINNFPTKQTCDEFCPSTAILSCPYGGDYHRRGDGDVVECSSDKQCPSGYICTTMSRRGNELRLCCPTRLSICSQGKDEGSNCGQPATSAGRCGFWVVEATQTIFLRRRSATTTASAREKSEMNSSLRYVRSGASLVVIRHPIRLFENALPYWLFLCFGRAQPKKDGLLWDTQHGCVPQRPAASERSSHFATHILPRQPI</sequence>
<keyword evidence="3" id="KW-1185">Reference proteome</keyword>
<protein>
    <submittedName>
        <fullName evidence="2">Kunitz/Bovine pancreatic trypsin inhibitor domain protein</fullName>
    </submittedName>
</protein>
<dbReference type="AlphaFoldDB" id="A0A0C2C9D3"/>
<dbReference type="EMBL" id="KN769365">
    <property type="protein sequence ID" value="KIH46397.1"/>
    <property type="molecule type" value="Genomic_DNA"/>
</dbReference>
<dbReference type="InterPro" id="IPR053014">
    <property type="entry name" value="Cuticle_assoc_divergent"/>
</dbReference>
<feature type="domain" description="BPTI/Kunitz inhibitor" evidence="1">
    <location>
        <begin position="96"/>
        <end position="148"/>
    </location>
</feature>
<proteinExistence type="predicted"/>
<reference evidence="2 3" key="1">
    <citation type="submission" date="2013-12" db="EMBL/GenBank/DDBJ databases">
        <title>Draft genome of the parsitic nematode Ancylostoma duodenale.</title>
        <authorList>
            <person name="Mitreva M."/>
        </authorList>
    </citation>
    <scope>NUCLEOTIDE SEQUENCE [LARGE SCALE GENOMIC DNA]</scope>
    <source>
        <strain evidence="2 3">Zhejiang</strain>
    </source>
</reference>
<dbReference type="PROSITE" id="PS00280">
    <property type="entry name" value="BPTI_KUNITZ_1"/>
    <property type="match status" value="1"/>
</dbReference>
<dbReference type="SMART" id="SM00289">
    <property type="entry name" value="WR1"/>
    <property type="match status" value="2"/>
</dbReference>
<dbReference type="Proteomes" id="UP000054047">
    <property type="component" value="Unassembled WGS sequence"/>
</dbReference>
<dbReference type="InterPro" id="IPR036880">
    <property type="entry name" value="Kunitz_BPTI_sf"/>
</dbReference>
<dbReference type="InterPro" id="IPR006150">
    <property type="entry name" value="Cys_repeat_1"/>
</dbReference>
<dbReference type="Pfam" id="PF00014">
    <property type="entry name" value="Kunitz_BPTI"/>
    <property type="match status" value="1"/>
</dbReference>
<dbReference type="InterPro" id="IPR028150">
    <property type="entry name" value="Lustrin_cystein"/>
</dbReference>
<evidence type="ECO:0000259" key="1">
    <source>
        <dbReference type="PROSITE" id="PS50279"/>
    </source>
</evidence>
<name>A0A0C2C9D3_9BILA</name>
<evidence type="ECO:0000313" key="2">
    <source>
        <dbReference type="EMBL" id="KIH46397.1"/>
    </source>
</evidence>
<organism evidence="2 3">
    <name type="scientific">Ancylostoma duodenale</name>
    <dbReference type="NCBI Taxonomy" id="51022"/>
    <lineage>
        <taxon>Eukaryota</taxon>
        <taxon>Metazoa</taxon>
        <taxon>Ecdysozoa</taxon>
        <taxon>Nematoda</taxon>
        <taxon>Chromadorea</taxon>
        <taxon>Rhabditida</taxon>
        <taxon>Rhabditina</taxon>
        <taxon>Rhabditomorpha</taxon>
        <taxon>Strongyloidea</taxon>
        <taxon>Ancylostomatidae</taxon>
        <taxon>Ancylostomatinae</taxon>
        <taxon>Ancylostoma</taxon>
    </lineage>
</organism>
<dbReference type="InterPro" id="IPR002223">
    <property type="entry name" value="Kunitz_BPTI"/>
</dbReference>
<dbReference type="PANTHER" id="PTHR46339">
    <property type="entry name" value="PROTEIN CBG15282-RELATED"/>
    <property type="match status" value="1"/>
</dbReference>
<gene>
    <name evidence="2" type="ORF">ANCDUO_23551</name>
</gene>
<dbReference type="Gene3D" id="4.10.410.10">
    <property type="entry name" value="Pancreatic trypsin inhibitor Kunitz domain"/>
    <property type="match status" value="1"/>
</dbReference>
<dbReference type="Pfam" id="PF14625">
    <property type="entry name" value="Lustrin_cystein"/>
    <property type="match status" value="2"/>
</dbReference>
<evidence type="ECO:0000313" key="3">
    <source>
        <dbReference type="Proteomes" id="UP000054047"/>
    </source>
</evidence>